<dbReference type="Pfam" id="PF14109">
    <property type="entry name" value="GldH_lipo"/>
    <property type="match status" value="1"/>
</dbReference>
<protein>
    <submittedName>
        <fullName evidence="1">Gliding motility lipoprotein GldH</fullName>
    </submittedName>
</protein>
<gene>
    <name evidence="1" type="ORF">EZS27_040663</name>
</gene>
<evidence type="ECO:0000313" key="1">
    <source>
        <dbReference type="EMBL" id="KAA6307664.1"/>
    </source>
</evidence>
<organism evidence="1">
    <name type="scientific">termite gut metagenome</name>
    <dbReference type="NCBI Taxonomy" id="433724"/>
    <lineage>
        <taxon>unclassified sequences</taxon>
        <taxon>metagenomes</taxon>
        <taxon>organismal metagenomes</taxon>
    </lineage>
</organism>
<accession>A0A5J4PGB8</accession>
<sequence length="73" mass="7895">DSSVMVTDTVRGILASETGRWAGKGLGTLFQITLPVNEYTVDHPAGVRTVRVTHGMEDETLIGINDVGIRIEK</sequence>
<name>A0A5J4PGB8_9ZZZZ</name>
<keyword evidence="1" id="KW-0449">Lipoprotein</keyword>
<dbReference type="InterPro" id="IPR020018">
    <property type="entry name" value="Motility-assoc_lipoprot_GldH"/>
</dbReference>
<dbReference type="AlphaFoldDB" id="A0A5J4PGB8"/>
<dbReference type="EMBL" id="SNRY01009008">
    <property type="protein sequence ID" value="KAA6307664.1"/>
    <property type="molecule type" value="Genomic_DNA"/>
</dbReference>
<proteinExistence type="predicted"/>
<feature type="non-terminal residue" evidence="1">
    <location>
        <position position="1"/>
    </location>
</feature>
<reference evidence="1" key="1">
    <citation type="submission" date="2019-03" db="EMBL/GenBank/DDBJ databases">
        <title>Single cell metagenomics reveals metabolic interactions within the superorganism composed of flagellate Streblomastix strix and complex community of Bacteroidetes bacteria on its surface.</title>
        <authorList>
            <person name="Treitli S.C."/>
            <person name="Kolisko M."/>
            <person name="Husnik F."/>
            <person name="Keeling P."/>
            <person name="Hampl V."/>
        </authorList>
    </citation>
    <scope>NUCLEOTIDE SEQUENCE</scope>
    <source>
        <strain evidence="1">STM</strain>
    </source>
</reference>
<comment type="caution">
    <text evidence="1">The sequence shown here is derived from an EMBL/GenBank/DDBJ whole genome shotgun (WGS) entry which is preliminary data.</text>
</comment>